<feature type="non-terminal residue" evidence="1">
    <location>
        <position position="1"/>
    </location>
</feature>
<sequence length="468" mass="52961">CVSPPNADTLASVPTFYQLLTRMFPNVTRIHISKSAREVTDIVSSNCQFEQYLLDLYTKYFDAYTALNLHGSWQGGFTKMYSVVTTMRLFFGDYSEQTFQLIHNCAHSLESLAVHNYRGREAYNIFMDTNDSPVEYTRLRSLKLSMVKSSGTVSRGSGVTVLLPSLTHLDVDGSYAFEDDVLFRATRKTLKYANILVDLHTAAILEKYNVFRGPDYPSICHVKISRISDADDDTRRAGHWAYVSSIARNLKALTVYPSSTLATLVESLSNGPEIQSIQHLTLDSATLVFSSVCCLVQKLPQMSRLTLASVYLDKQYLDMDRTMPVKVDQNAHVEALEGLVRNQHKSEVNLAFDANSIKAIGDKVPRFLFPKVSFKLNSVKSNTTLQVTRVYQETEEDTLNGLNSDATSAYMSGEEEEEKKKAPVPILEIQQEPVNYEHGSNSGEYNKCTDYYRPEEFYDYYDSTDSYY</sequence>
<reference evidence="1" key="1">
    <citation type="submission" date="2022-07" db="EMBL/GenBank/DDBJ databases">
        <title>Phylogenomic reconstructions and comparative analyses of Kickxellomycotina fungi.</title>
        <authorList>
            <person name="Reynolds N.K."/>
            <person name="Stajich J.E."/>
            <person name="Barry K."/>
            <person name="Grigoriev I.V."/>
            <person name="Crous P."/>
            <person name="Smith M.E."/>
        </authorList>
    </citation>
    <scope>NUCLEOTIDE SEQUENCE</scope>
    <source>
        <strain evidence="1">BCRC 34191</strain>
    </source>
</reference>
<dbReference type="EMBL" id="JANBUK010000242">
    <property type="protein sequence ID" value="KAJ2790889.1"/>
    <property type="molecule type" value="Genomic_DNA"/>
</dbReference>
<gene>
    <name evidence="1" type="ORF">GGI18_001517</name>
</gene>
<comment type="caution">
    <text evidence="1">The sequence shown here is derived from an EMBL/GenBank/DDBJ whole genome shotgun (WGS) entry which is preliminary data.</text>
</comment>
<proteinExistence type="predicted"/>
<name>A0ACC1KJC5_9FUNG</name>
<protein>
    <submittedName>
        <fullName evidence="1">Uncharacterized protein</fullName>
    </submittedName>
</protein>
<accession>A0ACC1KJC5</accession>
<dbReference type="Proteomes" id="UP001140066">
    <property type="component" value="Unassembled WGS sequence"/>
</dbReference>
<organism evidence="1 2">
    <name type="scientific">Coemansia linderi</name>
    <dbReference type="NCBI Taxonomy" id="2663919"/>
    <lineage>
        <taxon>Eukaryota</taxon>
        <taxon>Fungi</taxon>
        <taxon>Fungi incertae sedis</taxon>
        <taxon>Zoopagomycota</taxon>
        <taxon>Kickxellomycotina</taxon>
        <taxon>Kickxellomycetes</taxon>
        <taxon>Kickxellales</taxon>
        <taxon>Kickxellaceae</taxon>
        <taxon>Coemansia</taxon>
    </lineage>
</organism>
<keyword evidence="2" id="KW-1185">Reference proteome</keyword>
<evidence type="ECO:0000313" key="1">
    <source>
        <dbReference type="EMBL" id="KAJ2790889.1"/>
    </source>
</evidence>
<evidence type="ECO:0000313" key="2">
    <source>
        <dbReference type="Proteomes" id="UP001140066"/>
    </source>
</evidence>